<dbReference type="PRINTS" id="PR00081">
    <property type="entry name" value="GDHRDH"/>
</dbReference>
<dbReference type="PANTHER" id="PTHR24321">
    <property type="entry name" value="DEHYDROGENASES, SHORT CHAIN"/>
    <property type="match status" value="1"/>
</dbReference>
<dbReference type="EMBL" id="BAABHK010000004">
    <property type="protein sequence ID" value="GAA4626306.1"/>
    <property type="molecule type" value="Genomic_DNA"/>
</dbReference>
<dbReference type="InterPro" id="IPR057326">
    <property type="entry name" value="KR_dom"/>
</dbReference>
<feature type="domain" description="Ketoreductase" evidence="4">
    <location>
        <begin position="9"/>
        <end position="190"/>
    </location>
</feature>
<dbReference type="Gene3D" id="3.40.50.720">
    <property type="entry name" value="NAD(P)-binding Rossmann-like Domain"/>
    <property type="match status" value="1"/>
</dbReference>
<evidence type="ECO:0000256" key="1">
    <source>
        <dbReference type="ARBA" id="ARBA00006484"/>
    </source>
</evidence>
<evidence type="ECO:0000313" key="6">
    <source>
        <dbReference type="Proteomes" id="UP001501442"/>
    </source>
</evidence>
<dbReference type="SMART" id="SM00822">
    <property type="entry name" value="PKS_KR"/>
    <property type="match status" value="1"/>
</dbReference>
<dbReference type="PRINTS" id="PR00080">
    <property type="entry name" value="SDRFAMILY"/>
</dbReference>
<dbReference type="InterPro" id="IPR036291">
    <property type="entry name" value="NAD(P)-bd_dom_sf"/>
</dbReference>
<evidence type="ECO:0000259" key="4">
    <source>
        <dbReference type="SMART" id="SM00822"/>
    </source>
</evidence>
<dbReference type="PROSITE" id="PS00061">
    <property type="entry name" value="ADH_SHORT"/>
    <property type="match status" value="1"/>
</dbReference>
<evidence type="ECO:0000256" key="2">
    <source>
        <dbReference type="ARBA" id="ARBA00023002"/>
    </source>
</evidence>
<proteinExistence type="inferred from homology"/>
<keyword evidence="6" id="KW-1185">Reference proteome</keyword>
<gene>
    <name evidence="5" type="ORF">GCM10023196_034030</name>
</gene>
<dbReference type="Proteomes" id="UP001501442">
    <property type="component" value="Unassembled WGS sequence"/>
</dbReference>
<evidence type="ECO:0000313" key="5">
    <source>
        <dbReference type="EMBL" id="GAA4626306.1"/>
    </source>
</evidence>
<accession>A0ABP8UAC5</accession>
<sequence>MAMGRLDEKVALITGGARGMGKAHVRRFVAEGARVVFGDVLEEEGGKLAAELGEAVRFVPMDVTRPEDWRNAVDTAVTVFGGLTVLVNNAGIIRHRTIEDMTLEECTRVIEVNLIGQWLGVKSVIEPMRAAGGGSIVNVSSTEGFIGASGLAAYSASKFGVRGLTKAAARELGAYGIRVNSIHPGAILTAMSMDPDVVAATADSAEAFFNALPLKRMGKPDEVPALVVFLASDESGYCTGSEVLIDGGMLTGAGY</sequence>
<comment type="caution">
    <text evidence="5">The sequence shown here is derived from an EMBL/GenBank/DDBJ whole genome shotgun (WGS) entry which is preliminary data.</text>
</comment>
<dbReference type="PANTHER" id="PTHR24321:SF8">
    <property type="entry name" value="ESTRADIOL 17-BETA-DEHYDROGENASE 8-RELATED"/>
    <property type="match status" value="1"/>
</dbReference>
<keyword evidence="3" id="KW-0520">NAD</keyword>
<dbReference type="SUPFAM" id="SSF51735">
    <property type="entry name" value="NAD(P)-binding Rossmann-fold domains"/>
    <property type="match status" value="1"/>
</dbReference>
<protein>
    <submittedName>
        <fullName evidence="5">SDR family oxidoreductase</fullName>
    </submittedName>
</protein>
<dbReference type="InterPro" id="IPR020904">
    <property type="entry name" value="Sc_DH/Rdtase_CS"/>
</dbReference>
<dbReference type="Pfam" id="PF13561">
    <property type="entry name" value="adh_short_C2"/>
    <property type="match status" value="1"/>
</dbReference>
<comment type="similarity">
    <text evidence="1">Belongs to the short-chain dehydrogenases/reductases (SDR) family.</text>
</comment>
<reference evidence="6" key="1">
    <citation type="journal article" date="2019" name="Int. J. Syst. Evol. Microbiol.">
        <title>The Global Catalogue of Microorganisms (GCM) 10K type strain sequencing project: providing services to taxonomists for standard genome sequencing and annotation.</title>
        <authorList>
            <consortium name="The Broad Institute Genomics Platform"/>
            <consortium name="The Broad Institute Genome Sequencing Center for Infectious Disease"/>
            <person name="Wu L."/>
            <person name="Ma J."/>
        </authorList>
    </citation>
    <scope>NUCLEOTIDE SEQUENCE [LARGE SCALE GENOMIC DNA]</scope>
    <source>
        <strain evidence="6">JCM 17939</strain>
    </source>
</reference>
<keyword evidence="2" id="KW-0560">Oxidoreductase</keyword>
<organism evidence="5 6">
    <name type="scientific">Actinoallomurus vinaceus</name>
    <dbReference type="NCBI Taxonomy" id="1080074"/>
    <lineage>
        <taxon>Bacteria</taxon>
        <taxon>Bacillati</taxon>
        <taxon>Actinomycetota</taxon>
        <taxon>Actinomycetes</taxon>
        <taxon>Streptosporangiales</taxon>
        <taxon>Thermomonosporaceae</taxon>
        <taxon>Actinoallomurus</taxon>
    </lineage>
</organism>
<dbReference type="NCBIfam" id="NF005559">
    <property type="entry name" value="PRK07231.1"/>
    <property type="match status" value="1"/>
</dbReference>
<evidence type="ECO:0000256" key="3">
    <source>
        <dbReference type="ARBA" id="ARBA00023027"/>
    </source>
</evidence>
<name>A0ABP8UAC5_9ACTN</name>
<dbReference type="InterPro" id="IPR002347">
    <property type="entry name" value="SDR_fam"/>
</dbReference>